<gene>
    <name evidence="1" type="ORF">DSO57_1003718</name>
</gene>
<accession>A0ACC2SXC8</accession>
<evidence type="ECO:0000313" key="2">
    <source>
        <dbReference type="Proteomes" id="UP001165960"/>
    </source>
</evidence>
<dbReference type="EMBL" id="QTSX02004269">
    <property type="protein sequence ID" value="KAJ9067012.1"/>
    <property type="molecule type" value="Genomic_DNA"/>
</dbReference>
<dbReference type="Proteomes" id="UP001165960">
    <property type="component" value="Unassembled WGS sequence"/>
</dbReference>
<protein>
    <submittedName>
        <fullName evidence="1">Uncharacterized protein</fullName>
    </submittedName>
</protein>
<keyword evidence="2" id="KW-1185">Reference proteome</keyword>
<organism evidence="1 2">
    <name type="scientific">Entomophthora muscae</name>
    <dbReference type="NCBI Taxonomy" id="34485"/>
    <lineage>
        <taxon>Eukaryota</taxon>
        <taxon>Fungi</taxon>
        <taxon>Fungi incertae sedis</taxon>
        <taxon>Zoopagomycota</taxon>
        <taxon>Entomophthoromycotina</taxon>
        <taxon>Entomophthoromycetes</taxon>
        <taxon>Entomophthorales</taxon>
        <taxon>Entomophthoraceae</taxon>
        <taxon>Entomophthora</taxon>
    </lineage>
</organism>
<proteinExistence type="predicted"/>
<sequence>MGNSSLDTGYKCEQELLLTIGHNKYLSSLILHAGLPHPLILGDSWSDKHGLILNYHKQTTTLGQPRSCDTILFGTNQDRSPANKLLAMKLEPSVGILPTCHSSVIFAWDKLPKEEEWEQESGKTLESIG</sequence>
<comment type="caution">
    <text evidence="1">The sequence shown here is derived from an EMBL/GenBank/DDBJ whole genome shotgun (WGS) entry which is preliminary data.</text>
</comment>
<reference evidence="1" key="1">
    <citation type="submission" date="2022-04" db="EMBL/GenBank/DDBJ databases">
        <title>Genome of the entomopathogenic fungus Entomophthora muscae.</title>
        <authorList>
            <person name="Elya C."/>
            <person name="Lovett B.R."/>
            <person name="Lee E."/>
            <person name="Macias A.M."/>
            <person name="Hajek A.E."/>
            <person name="De Bivort B.L."/>
            <person name="Kasson M.T."/>
            <person name="De Fine Licht H.H."/>
            <person name="Stajich J.E."/>
        </authorList>
    </citation>
    <scope>NUCLEOTIDE SEQUENCE</scope>
    <source>
        <strain evidence="1">Berkeley</strain>
    </source>
</reference>
<evidence type="ECO:0000313" key="1">
    <source>
        <dbReference type="EMBL" id="KAJ9067012.1"/>
    </source>
</evidence>
<name>A0ACC2SXC8_9FUNG</name>